<dbReference type="KEGG" id="csep:CP523_08020"/>
<proteinExistence type="predicted"/>
<dbReference type="Proteomes" id="UP001055437">
    <property type="component" value="Chromosome"/>
</dbReference>
<keyword evidence="3" id="KW-0012">Acyltransferase</keyword>
<dbReference type="OrthoDB" id="9796171at2"/>
<dbReference type="Pfam" id="PF13673">
    <property type="entry name" value="Acetyltransf_10"/>
    <property type="match status" value="1"/>
</dbReference>
<evidence type="ECO:0000313" key="2">
    <source>
        <dbReference type="EMBL" id="AYE34374.1"/>
    </source>
</evidence>
<dbReference type="EC" id="2.3.1.-" evidence="3"/>
<organism evidence="2 4">
    <name type="scientific">Clostridium septicum</name>
    <dbReference type="NCBI Taxonomy" id="1504"/>
    <lineage>
        <taxon>Bacteria</taxon>
        <taxon>Bacillati</taxon>
        <taxon>Bacillota</taxon>
        <taxon>Clostridia</taxon>
        <taxon>Eubacteriales</taxon>
        <taxon>Clostridiaceae</taxon>
        <taxon>Clostridium</taxon>
    </lineage>
</organism>
<dbReference type="Gene3D" id="3.40.630.30">
    <property type="match status" value="1"/>
</dbReference>
<dbReference type="GO" id="GO:0016747">
    <property type="term" value="F:acyltransferase activity, transferring groups other than amino-acyl groups"/>
    <property type="evidence" value="ECO:0007669"/>
    <property type="project" value="InterPro"/>
</dbReference>
<evidence type="ECO:0000259" key="1">
    <source>
        <dbReference type="PROSITE" id="PS51186"/>
    </source>
</evidence>
<keyword evidence="3" id="KW-0808">Transferase</keyword>
<sequence>MKINNNKIKYKVSSFYDLTRDDIYEVAKCRYEVFACEQKIVCENDFDDKDQEAYHLLAYYEEKLVGYCRILKSGATYDKPSIGRVLVLKEYRRNNIAQEMMMKAVEFIENEMGEKEIVLSAQLYVKDLYSSIGFKSISNVYDEAEIPHIKMSFKRE</sequence>
<dbReference type="AlphaFoldDB" id="A0A9N7JLV0"/>
<dbReference type="InterPro" id="IPR000182">
    <property type="entry name" value="GNAT_dom"/>
</dbReference>
<evidence type="ECO:0000313" key="3">
    <source>
        <dbReference type="EMBL" id="USS00967.1"/>
    </source>
</evidence>
<feature type="domain" description="N-acetyltransferase" evidence="1">
    <location>
        <begin position="13"/>
        <end position="156"/>
    </location>
</feature>
<gene>
    <name evidence="2" type="ORF">CP523_08020</name>
    <name evidence="3" type="ORF">NH397_00355</name>
</gene>
<evidence type="ECO:0000313" key="5">
    <source>
        <dbReference type="Proteomes" id="UP001055437"/>
    </source>
</evidence>
<dbReference type="EMBL" id="CP023671">
    <property type="protein sequence ID" value="AYE34374.1"/>
    <property type="molecule type" value="Genomic_DNA"/>
</dbReference>
<name>A0A9N7JLV0_CLOSE</name>
<reference evidence="2 4" key="1">
    <citation type="submission" date="2017-09" db="EMBL/GenBank/DDBJ databases">
        <authorList>
            <person name="Thomas P."/>
            <person name="Seyboldt C."/>
        </authorList>
    </citation>
    <scope>NUCLEOTIDE SEQUENCE [LARGE SCALE GENOMIC DNA]</scope>
    <source>
        <strain evidence="2 4">DSM 7534</strain>
    </source>
</reference>
<dbReference type="InterPro" id="IPR016181">
    <property type="entry name" value="Acyl_CoA_acyltransferase"/>
</dbReference>
<reference evidence="3" key="2">
    <citation type="submission" date="2022-06" db="EMBL/GenBank/DDBJ databases">
        <authorList>
            <person name="Holder M.E."/>
            <person name="Ajami N.J."/>
            <person name="Petrosino J.F."/>
        </authorList>
    </citation>
    <scope>NUCLEOTIDE SEQUENCE</scope>
    <source>
        <strain evidence="3">RMA 8861</strain>
    </source>
</reference>
<keyword evidence="5" id="KW-1185">Reference proteome</keyword>
<dbReference type="EMBL" id="CP099799">
    <property type="protein sequence ID" value="USS00967.1"/>
    <property type="molecule type" value="Genomic_DNA"/>
</dbReference>
<dbReference type="CDD" id="cd04301">
    <property type="entry name" value="NAT_SF"/>
    <property type="match status" value="1"/>
</dbReference>
<dbReference type="GeneID" id="303560618"/>
<dbReference type="PROSITE" id="PS51186">
    <property type="entry name" value="GNAT"/>
    <property type="match status" value="1"/>
</dbReference>
<dbReference type="RefSeq" id="WP_120140761.1">
    <property type="nucleotide sequence ID" value="NZ_CABMIZ010000012.1"/>
</dbReference>
<evidence type="ECO:0000313" key="4">
    <source>
        <dbReference type="Proteomes" id="UP000280586"/>
    </source>
</evidence>
<accession>A0A9N7JLV0</accession>
<dbReference type="SUPFAM" id="SSF55729">
    <property type="entry name" value="Acyl-CoA N-acyltransferases (Nat)"/>
    <property type="match status" value="1"/>
</dbReference>
<protein>
    <submittedName>
        <fullName evidence="2">GNAT family N-acetyltransferase</fullName>
        <ecNumber evidence="3">2.3.1.-</ecNumber>
    </submittedName>
</protein>
<dbReference type="Proteomes" id="UP000280586">
    <property type="component" value="Chromosome"/>
</dbReference>